<comment type="similarity">
    <text evidence="2">Belongs to the PPR family. PCMP-H subfamily.</text>
</comment>
<sequence length="1672" mass="189210">MTKVHVFLLSLLFFGFCGQYADEQKLSTSLSYVDRDSVNVGVIVDMGSWEGKVVHSCIKMAVSDFYSRNSRYRTRVHLHFRDTGADSLLAAAAAIDLLENVEVVAIIAPTITNKELFLAKLSDNAKVPLLSFSSISASDIEQYPYFFQVAEDETSQFHAIASLFRASKWTNCAILYEDTADARRVQSYLYDILQESCVHVASQIAISPKACTDDKMIVRELRMMSKGYAWIMTSKAMNSLDLDDSLMYESMEGVIGLRSLPIFYASAQARGFTLRWRKEFRLYEPDTEIRELDVVGVQAYDAVWALADAIERAEMKPSKKKVQAKVLDLGRLRVSNSGAALSSEISRSKFIGLGGEFRLMNRKLVREAYEIVNVMGKGGRRVGFWTSAFGFSKDLYDHHRHDHEFNESSSSTLDNIIWPGLSLNAPTSRLVQMSGRKYRILVPGKAFPEFVAVHYDQERNVTTFDGFSIDVFRAAVARLPYDVSVEFITFVNGSYNDMVMQVYLQGYDGAVGDITISANRSQYVDFSLPYTDLGVAMVAKLDVKDPWFFLRPLRPELWIIGTLLWFAASTLVYAHREKLEHNLSKFVVGVWLFVVLILTSSYTANLSSLLTVQQIQLSKHDYVGYSSGNTHVQGVTKSNLNFADNRLKPYQSPFDYYDALSRGSKNGGVTAIVDEIPYIKLFLAKYTHIKYSIIKSLIITNGFGFAFPKGSPLVHDISTAVIQLREEGKLSELEKKWFTSGSSEPILSPDSAAGTPHATINTLSIDSFYGLFLVSGISKAIAVVGFLILGVAFASLRVRPIVCFMQVAGTQSHLPPNSNHRNPKTQYRKQTIPVLQKCRNANQIASVHGNIVKNGQEQDHFVVFELLRVCSKCDAIEYALKIFQQIQEPNIYLYTALIDGLVLSGSYCHGISMYLQMIESFVYPDNFVINSVLKACGLELDLRMGKQIHAQGLKLGLCSNRQVMLKLIELYGKCGEFDDMKRVFDEMPERDLVAMTVMMSSYFEHELVERACGIFDLVKAKDTVCWTAMIDGLVRNGEMSKALEYFRQMQREGVRANEFTVVCVLSACAHLGALELGKWVHSYVKKYDVEVNHFVGSALINMYSRCGSIEEAEEVFEGMKEREVSTYNSMIVGFALNGKSTQALEMFQRMINDGTRPTNITFVGVLNACSHGGLVDFGFEIFERMQIDYYVEPQIEHYGCIVDLLGRAGQVEEAYKFIQNMKLTPDHIIWGSLLNACKVHENYVLGEQVAKVLLNHDCSDTGTYVLISNFYSSCGKWKEALLVRAKLKESGIQKEPGCSSIEVGNEIHEFLLGDIRHPQKKAIYRKLEEMDQKLRLEGYYPQVDVVSQDLKDQEKEQALAIHSERLAICYGLISTEPRSTLRIVKNLRVCDDCHTSIKLMSKITRRKIIMRDRNRFHHFENVSVASYETMRYKAKETGYAEPYTEVDDSDVDSKLMEVGSHIRVCGGGETISLYDEKNFTMQELHANTEPYVGMKFESEEAAMAYYDAYAKRVGFIIRIGNCHRSSHDGSVISRRFLCNKEGFRVNKKVKRLEVRRPRAVTREGCKAMIMVRKEKSGTWIVAKVETRHSHPLGMPPGKARRRSVHAWSQDEKDKRIHELSAELHRTKQQLAKCQKQLDAVLNDVELHVDHLTRSIQHIVQNVKEVGDQHQRQ</sequence>
<dbReference type="Pfam" id="PF00060">
    <property type="entry name" value="Lig_chan"/>
    <property type="match status" value="1"/>
</dbReference>
<evidence type="ECO:0000313" key="18">
    <source>
        <dbReference type="EMBL" id="KAL0460413.1"/>
    </source>
</evidence>
<dbReference type="FunFam" id="1.25.40.10:FF:000184">
    <property type="entry name" value="Pentatricopeptide repeat-containing protein, chloroplastic"/>
    <property type="match status" value="1"/>
</dbReference>
<dbReference type="PROSITE" id="PS51375">
    <property type="entry name" value="PPR"/>
    <property type="match status" value="5"/>
</dbReference>
<evidence type="ECO:0000256" key="10">
    <source>
        <dbReference type="ARBA" id="ARBA00023180"/>
    </source>
</evidence>
<dbReference type="InterPro" id="IPR028082">
    <property type="entry name" value="Peripla_BP_I"/>
</dbReference>
<keyword evidence="5" id="KW-0677">Repeat</keyword>
<evidence type="ECO:0000256" key="4">
    <source>
        <dbReference type="ARBA" id="ARBA00022692"/>
    </source>
</evidence>
<feature type="repeat" description="PPR" evidence="13">
    <location>
        <begin position="1123"/>
        <end position="1157"/>
    </location>
</feature>
<proteinExistence type="inferred from homology"/>
<name>A0AAW2Y3U0_9LAMI</name>
<dbReference type="InterPro" id="IPR011990">
    <property type="entry name" value="TPR-like_helical_dom_sf"/>
</dbReference>
<dbReference type="EMBL" id="JACGWN010000002">
    <property type="protein sequence ID" value="KAL0460413.1"/>
    <property type="molecule type" value="Genomic_DNA"/>
</dbReference>
<reference evidence="18" key="1">
    <citation type="submission" date="2020-06" db="EMBL/GenBank/DDBJ databases">
        <authorList>
            <person name="Li T."/>
            <person name="Hu X."/>
            <person name="Zhang T."/>
            <person name="Song X."/>
            <person name="Zhang H."/>
            <person name="Dai N."/>
            <person name="Sheng W."/>
            <person name="Hou X."/>
            <person name="Wei L."/>
        </authorList>
    </citation>
    <scope>NUCLEOTIDE SEQUENCE</scope>
    <source>
        <strain evidence="18">KEN1</strain>
        <tissue evidence="18">Leaf</tissue>
    </source>
</reference>
<feature type="domain" description="Ionotropic glutamate receptor C-terminal" evidence="17">
    <location>
        <begin position="439"/>
        <end position="740"/>
    </location>
</feature>
<comment type="caution">
    <text evidence="18">The sequence shown here is derived from an EMBL/GenBank/DDBJ whole genome shotgun (WGS) entry which is preliminary data.</text>
</comment>
<dbReference type="GO" id="GO:0009451">
    <property type="term" value="P:RNA modification"/>
    <property type="evidence" value="ECO:0007669"/>
    <property type="project" value="InterPro"/>
</dbReference>
<feature type="repeat" description="PPR" evidence="13">
    <location>
        <begin position="960"/>
        <end position="994"/>
    </location>
</feature>
<feature type="repeat" description="PPR" evidence="13">
    <location>
        <begin position="1092"/>
        <end position="1122"/>
    </location>
</feature>
<dbReference type="SMART" id="SM00079">
    <property type="entry name" value="PBPe"/>
    <property type="match status" value="1"/>
</dbReference>
<dbReference type="SUPFAM" id="SSF53850">
    <property type="entry name" value="Periplasmic binding protein-like II"/>
    <property type="match status" value="1"/>
</dbReference>
<feature type="chain" id="PRO_5044002654" evidence="16">
    <location>
        <begin position="24"/>
        <end position="1672"/>
    </location>
</feature>
<dbReference type="GO" id="GO:0008270">
    <property type="term" value="F:zinc ion binding"/>
    <property type="evidence" value="ECO:0007669"/>
    <property type="project" value="InterPro"/>
</dbReference>
<keyword evidence="9" id="KW-0675">Receptor</keyword>
<evidence type="ECO:0000256" key="14">
    <source>
        <dbReference type="SAM" id="Coils"/>
    </source>
</evidence>
<dbReference type="Gene3D" id="1.10.287.70">
    <property type="match status" value="1"/>
</dbReference>
<evidence type="ECO:0000256" key="11">
    <source>
        <dbReference type="ARBA" id="ARBA00023286"/>
    </source>
</evidence>
<feature type="transmembrane region" description="Helical" evidence="15">
    <location>
        <begin position="891"/>
        <end position="915"/>
    </location>
</feature>
<feature type="transmembrane region" description="Helical" evidence="15">
    <location>
        <begin position="586"/>
        <end position="604"/>
    </location>
</feature>
<keyword evidence="7" id="KW-0406">Ion transport</keyword>
<gene>
    <name evidence="18" type="ORF">Slati_0668500</name>
</gene>
<dbReference type="InterPro" id="IPR002885">
    <property type="entry name" value="PPR_rpt"/>
</dbReference>
<dbReference type="Pfam" id="PF14432">
    <property type="entry name" value="DYW_deaminase"/>
    <property type="match status" value="1"/>
</dbReference>
<dbReference type="Gene3D" id="1.25.40.10">
    <property type="entry name" value="Tetratricopeptide repeat domain"/>
    <property type="match status" value="4"/>
</dbReference>
<reference evidence="18" key="2">
    <citation type="journal article" date="2024" name="Plant">
        <title>Genomic evolution and insights into agronomic trait innovations of Sesamum species.</title>
        <authorList>
            <person name="Miao H."/>
            <person name="Wang L."/>
            <person name="Qu L."/>
            <person name="Liu H."/>
            <person name="Sun Y."/>
            <person name="Le M."/>
            <person name="Wang Q."/>
            <person name="Wei S."/>
            <person name="Zheng Y."/>
            <person name="Lin W."/>
            <person name="Duan Y."/>
            <person name="Cao H."/>
            <person name="Xiong S."/>
            <person name="Wang X."/>
            <person name="Wei L."/>
            <person name="Li C."/>
            <person name="Ma Q."/>
            <person name="Ju M."/>
            <person name="Zhao R."/>
            <person name="Li G."/>
            <person name="Mu C."/>
            <person name="Tian Q."/>
            <person name="Mei H."/>
            <person name="Zhang T."/>
            <person name="Gao T."/>
            <person name="Zhang H."/>
        </authorList>
    </citation>
    <scope>NUCLEOTIDE SEQUENCE</scope>
    <source>
        <strain evidence="18">KEN1</strain>
    </source>
</reference>
<evidence type="ECO:0000256" key="15">
    <source>
        <dbReference type="SAM" id="Phobius"/>
    </source>
</evidence>
<evidence type="ECO:0000256" key="6">
    <source>
        <dbReference type="ARBA" id="ARBA00022989"/>
    </source>
</evidence>
<protein>
    <submittedName>
        <fullName evidence="18">Pentatricopeptide repeat-containing protein, chloroplastic</fullName>
    </submittedName>
</protein>
<keyword evidence="14" id="KW-0175">Coiled coil</keyword>
<feature type="repeat" description="PPR" evidence="13">
    <location>
        <begin position="1260"/>
        <end position="1294"/>
    </location>
</feature>
<dbReference type="InterPro" id="IPR046848">
    <property type="entry name" value="E_motif"/>
</dbReference>
<dbReference type="NCBIfam" id="TIGR00756">
    <property type="entry name" value="PPR"/>
    <property type="match status" value="4"/>
</dbReference>
<evidence type="ECO:0000256" key="3">
    <source>
        <dbReference type="ARBA" id="ARBA00022448"/>
    </source>
</evidence>
<keyword evidence="6 15" id="KW-1133">Transmembrane helix</keyword>
<dbReference type="FunFam" id="1.25.40.10:FF:000348">
    <property type="entry name" value="Pentatricopeptide repeat-containing protein chloroplastic"/>
    <property type="match status" value="1"/>
</dbReference>
<dbReference type="PANTHER" id="PTHR47926:SF456">
    <property type="entry name" value="PENTATRICOPEPTIDE REPEAT-CONTAINING PROTEIN ELI1, CHLOROPLASTIC"/>
    <property type="match status" value="1"/>
</dbReference>
<evidence type="ECO:0000256" key="9">
    <source>
        <dbReference type="ARBA" id="ARBA00023170"/>
    </source>
</evidence>
<dbReference type="Gene3D" id="3.40.190.10">
    <property type="entry name" value="Periplasmic binding protein-like II"/>
    <property type="match status" value="2"/>
</dbReference>
<keyword evidence="4 15" id="KW-0812">Transmembrane</keyword>
<organism evidence="18">
    <name type="scientific">Sesamum latifolium</name>
    <dbReference type="NCBI Taxonomy" id="2727402"/>
    <lineage>
        <taxon>Eukaryota</taxon>
        <taxon>Viridiplantae</taxon>
        <taxon>Streptophyta</taxon>
        <taxon>Embryophyta</taxon>
        <taxon>Tracheophyta</taxon>
        <taxon>Spermatophyta</taxon>
        <taxon>Magnoliopsida</taxon>
        <taxon>eudicotyledons</taxon>
        <taxon>Gunneridae</taxon>
        <taxon>Pentapetalae</taxon>
        <taxon>asterids</taxon>
        <taxon>lamiids</taxon>
        <taxon>Lamiales</taxon>
        <taxon>Pedaliaceae</taxon>
        <taxon>Sesamum</taxon>
    </lineage>
</organism>
<dbReference type="InterPro" id="IPR004330">
    <property type="entry name" value="FAR1_DNA_bnd_dom"/>
</dbReference>
<evidence type="ECO:0000256" key="5">
    <source>
        <dbReference type="ARBA" id="ARBA00022737"/>
    </source>
</evidence>
<evidence type="ECO:0000259" key="17">
    <source>
        <dbReference type="SMART" id="SM00079"/>
    </source>
</evidence>
<dbReference type="Pfam" id="PF10613">
    <property type="entry name" value="Lig_chan-Glu_bd"/>
    <property type="match status" value="1"/>
</dbReference>
<dbReference type="SUPFAM" id="SSF53822">
    <property type="entry name" value="Periplasmic binding protein-like I"/>
    <property type="match status" value="1"/>
</dbReference>
<evidence type="ECO:0000256" key="1">
    <source>
        <dbReference type="ARBA" id="ARBA00004141"/>
    </source>
</evidence>
<dbReference type="Pfam" id="PF03101">
    <property type="entry name" value="FAR1"/>
    <property type="match status" value="1"/>
</dbReference>
<dbReference type="InterPro" id="IPR001828">
    <property type="entry name" value="ANF_lig-bd_rcpt"/>
</dbReference>
<dbReference type="Pfam" id="PF13041">
    <property type="entry name" value="PPR_2"/>
    <property type="match status" value="2"/>
</dbReference>
<dbReference type="GO" id="GO:0015276">
    <property type="term" value="F:ligand-gated monoatomic ion channel activity"/>
    <property type="evidence" value="ECO:0007669"/>
    <property type="project" value="InterPro"/>
</dbReference>
<feature type="repeat" description="PPR" evidence="13">
    <location>
        <begin position="1022"/>
        <end position="1056"/>
    </location>
</feature>
<dbReference type="Pfam" id="PF01535">
    <property type="entry name" value="PPR"/>
    <property type="match status" value="3"/>
</dbReference>
<evidence type="ECO:0000256" key="7">
    <source>
        <dbReference type="ARBA" id="ARBA00023065"/>
    </source>
</evidence>
<feature type="coiled-coil region" evidence="14">
    <location>
        <begin position="1609"/>
        <end position="1643"/>
    </location>
</feature>
<evidence type="ECO:0000256" key="12">
    <source>
        <dbReference type="ARBA" id="ARBA00023303"/>
    </source>
</evidence>
<evidence type="ECO:0000256" key="13">
    <source>
        <dbReference type="PROSITE-ProRule" id="PRU00708"/>
    </source>
</evidence>
<dbReference type="Pfam" id="PF20431">
    <property type="entry name" value="E_motif"/>
    <property type="match status" value="1"/>
</dbReference>
<keyword evidence="16" id="KW-0732">Signal</keyword>
<dbReference type="InterPro" id="IPR032867">
    <property type="entry name" value="DYW_dom"/>
</dbReference>
<dbReference type="InterPro" id="IPR019594">
    <property type="entry name" value="Glu/Gly-bd"/>
</dbReference>
<accession>A0AAW2Y3U0</accession>
<dbReference type="GO" id="GO:0003723">
    <property type="term" value="F:RNA binding"/>
    <property type="evidence" value="ECO:0007669"/>
    <property type="project" value="InterPro"/>
</dbReference>
<dbReference type="GO" id="GO:0016020">
    <property type="term" value="C:membrane"/>
    <property type="evidence" value="ECO:0007669"/>
    <property type="project" value="UniProtKB-SubCell"/>
</dbReference>
<evidence type="ECO:0000256" key="2">
    <source>
        <dbReference type="ARBA" id="ARBA00006643"/>
    </source>
</evidence>
<keyword evidence="10" id="KW-0325">Glycoprotein</keyword>
<feature type="signal peptide" evidence="16">
    <location>
        <begin position="1"/>
        <end position="23"/>
    </location>
</feature>
<evidence type="ECO:0000256" key="8">
    <source>
        <dbReference type="ARBA" id="ARBA00023136"/>
    </source>
</evidence>
<keyword evidence="12" id="KW-0407">Ion channel</keyword>
<dbReference type="Pfam" id="PF01094">
    <property type="entry name" value="ANF_receptor"/>
    <property type="match status" value="1"/>
</dbReference>
<evidence type="ECO:0000256" key="16">
    <source>
        <dbReference type="SAM" id="SignalP"/>
    </source>
</evidence>
<dbReference type="CDD" id="cd13686">
    <property type="entry name" value="GluR_Plant"/>
    <property type="match status" value="1"/>
</dbReference>
<feature type="transmembrane region" description="Helical" evidence="15">
    <location>
        <begin position="768"/>
        <end position="796"/>
    </location>
</feature>
<keyword evidence="8 15" id="KW-0472">Membrane</keyword>
<feature type="transmembrane region" description="Helical" evidence="15">
    <location>
        <begin position="557"/>
        <end position="574"/>
    </location>
</feature>
<keyword evidence="3" id="KW-0813">Transport</keyword>
<keyword evidence="11" id="KW-1071">Ligand-gated ion channel</keyword>
<comment type="subcellular location">
    <subcellularLocation>
        <location evidence="1">Membrane</location>
        <topology evidence="1">Multi-pass membrane protein</topology>
    </subcellularLocation>
</comment>
<dbReference type="InterPro" id="IPR046960">
    <property type="entry name" value="PPR_At4g14850-like_plant"/>
</dbReference>
<dbReference type="PANTHER" id="PTHR47926">
    <property type="entry name" value="PENTATRICOPEPTIDE REPEAT-CONTAINING PROTEIN"/>
    <property type="match status" value="1"/>
</dbReference>
<dbReference type="InterPro" id="IPR001320">
    <property type="entry name" value="Iontro_rcpt_C"/>
</dbReference>
<dbReference type="Gene3D" id="3.40.50.2300">
    <property type="match status" value="2"/>
</dbReference>